<dbReference type="OrthoDB" id="4923at2759"/>
<evidence type="ECO:0000259" key="4">
    <source>
        <dbReference type="SMART" id="SM00305"/>
    </source>
</evidence>
<dbReference type="GeneID" id="16995475"/>
<reference evidence="5 6" key="1">
    <citation type="journal article" date="2004" name="Nature">
        <title>Genome sequence of the ultrasmall unicellular red alga Cyanidioschyzon merolae 10D.</title>
        <authorList>
            <person name="Matsuzaki M."/>
            <person name="Misumi O."/>
            <person name="Shin-i T."/>
            <person name="Maruyama S."/>
            <person name="Takahara M."/>
            <person name="Miyagishima S."/>
            <person name="Mori T."/>
            <person name="Nishida K."/>
            <person name="Yagisawa F."/>
            <person name="Nishida K."/>
            <person name="Yoshida Y."/>
            <person name="Nishimura Y."/>
            <person name="Nakao S."/>
            <person name="Kobayashi T."/>
            <person name="Momoyama Y."/>
            <person name="Higashiyama T."/>
            <person name="Minoda A."/>
            <person name="Sano M."/>
            <person name="Nomoto H."/>
            <person name="Oishi K."/>
            <person name="Hayashi H."/>
            <person name="Ohta F."/>
            <person name="Nishizaka S."/>
            <person name="Haga S."/>
            <person name="Miura S."/>
            <person name="Morishita T."/>
            <person name="Kabeya Y."/>
            <person name="Terasawa K."/>
            <person name="Suzuki Y."/>
            <person name="Ishii Y."/>
            <person name="Asakawa S."/>
            <person name="Takano H."/>
            <person name="Ohta N."/>
            <person name="Kuroiwa H."/>
            <person name="Tanaka K."/>
            <person name="Shimizu N."/>
            <person name="Sugano S."/>
            <person name="Sato N."/>
            <person name="Nozaki H."/>
            <person name="Ogasawara N."/>
            <person name="Kohara Y."/>
            <person name="Kuroiwa T."/>
        </authorList>
    </citation>
    <scope>NUCLEOTIDE SEQUENCE [LARGE SCALE GENOMIC DNA]</scope>
    <source>
        <strain evidence="5 6">10D</strain>
    </source>
</reference>
<dbReference type="eggNOG" id="KOG3638">
    <property type="taxonomic scope" value="Eukaryota"/>
</dbReference>
<dbReference type="Gene3D" id="2.170.16.10">
    <property type="entry name" value="Hedgehog/Intein (Hint) domain"/>
    <property type="match status" value="1"/>
</dbReference>
<dbReference type="PRINTS" id="PR00632">
    <property type="entry name" value="SONICHHOG"/>
</dbReference>
<dbReference type="Gramene" id="CMN299CT">
    <property type="protein sequence ID" value="CMN299CT"/>
    <property type="gene ID" value="CMN299C"/>
</dbReference>
<dbReference type="GO" id="GO:0005615">
    <property type="term" value="C:extracellular space"/>
    <property type="evidence" value="ECO:0007669"/>
    <property type="project" value="TreeGrafter"/>
</dbReference>
<dbReference type="InterPro" id="IPR001657">
    <property type="entry name" value="Hedgehog"/>
</dbReference>
<dbReference type="CDD" id="cd00081">
    <property type="entry name" value="Hint"/>
    <property type="match status" value="1"/>
</dbReference>
<dbReference type="InterPro" id="IPR050387">
    <property type="entry name" value="Hedgehog_Signaling"/>
</dbReference>
<feature type="chain" id="PRO_5004017673" evidence="3">
    <location>
        <begin position="25"/>
        <end position="497"/>
    </location>
</feature>
<dbReference type="RefSeq" id="XP_005537407.1">
    <property type="nucleotide sequence ID" value="XM_005537350.1"/>
</dbReference>
<sequence length="497" mass="53616">MTRNGTQIVLAIVLVLSLSSLVSSAVVTRREVFGAATQPESGRGRTGRGCASRLVLNVDAELETLGRSAPAPSPVSPPPAPLEDGQECVSDQGLRVSWKWLNQNEGVVMWTFENPTNESGAVALNRGILQQPGSTYCLGDAFWPAYLEDNLAFIAAGPYPALTGSSASLPIAAIGQDSRVICFVFTLNPGESYDLPEAGFVGISPQCTALLDLRFVSNINMTIAYDTQNQCREFNGNSKCPPNPVQTEIPLYQPHSGKAAGAFQPSYSSGSGFVCFPGDALVERPDGSAVRMRELRVGDQVMTLSAGEHPSGTPRRVATRVYGFVDRIPHGSAIPYLRITTTRQLLEITENHLIWATDAPLGAGGYRLARRLHPGVYVRSANGHLERIESMTRVRHADAYAPLTEAGTLLVNGVLVSCYGNLESHEIAHAAFVPLRVLEWIWNLYISRFAGTLGIGRERFLVTPPRQGLHPYARALVGMYAAIRHLSGGVLAPLQSN</sequence>
<gene>
    <name evidence="5" type="ORF">CYME_CMN299C</name>
</gene>
<evidence type="ECO:0000256" key="2">
    <source>
        <dbReference type="SAM" id="MobiDB-lite"/>
    </source>
</evidence>
<dbReference type="SUPFAM" id="SSF51294">
    <property type="entry name" value="Hedgehog/intein (Hint) domain"/>
    <property type="match status" value="1"/>
</dbReference>
<accession>M1UU70</accession>
<dbReference type="SMART" id="SM00305">
    <property type="entry name" value="HintC"/>
    <property type="match status" value="1"/>
</dbReference>
<dbReference type="GO" id="GO:0016540">
    <property type="term" value="P:protein autoprocessing"/>
    <property type="evidence" value="ECO:0007669"/>
    <property type="project" value="InterPro"/>
</dbReference>
<feature type="region of interest" description="Disordered" evidence="2">
    <location>
        <begin position="66"/>
        <end position="86"/>
    </location>
</feature>
<dbReference type="KEGG" id="cme:CYME_CMN299C"/>
<keyword evidence="1" id="KW-0217">Developmental protein</keyword>
<evidence type="ECO:0000313" key="5">
    <source>
        <dbReference type="EMBL" id="BAM81371.1"/>
    </source>
</evidence>
<dbReference type="Pfam" id="PF01079">
    <property type="entry name" value="Hint"/>
    <property type="match status" value="1"/>
</dbReference>
<dbReference type="Proteomes" id="UP000007014">
    <property type="component" value="Chromosome 14"/>
</dbReference>
<name>M1UU70_CYAM1</name>
<dbReference type="GO" id="GO:0005113">
    <property type="term" value="F:patched binding"/>
    <property type="evidence" value="ECO:0007669"/>
    <property type="project" value="TreeGrafter"/>
</dbReference>
<dbReference type="InterPro" id="IPR001767">
    <property type="entry name" value="Hedgehog_Hint"/>
</dbReference>
<dbReference type="GO" id="GO:0007224">
    <property type="term" value="P:smoothened signaling pathway"/>
    <property type="evidence" value="ECO:0007669"/>
    <property type="project" value="TreeGrafter"/>
</dbReference>
<evidence type="ECO:0000313" key="6">
    <source>
        <dbReference type="Proteomes" id="UP000007014"/>
    </source>
</evidence>
<evidence type="ECO:0000256" key="1">
    <source>
        <dbReference type="ARBA" id="ARBA00022473"/>
    </source>
</evidence>
<dbReference type="PANTHER" id="PTHR11889">
    <property type="entry name" value="HEDGEHOG"/>
    <property type="match status" value="1"/>
</dbReference>
<protein>
    <submittedName>
        <fullName evidence="5">Similar to hedgehog protein</fullName>
    </submittedName>
</protein>
<evidence type="ECO:0000256" key="3">
    <source>
        <dbReference type="SAM" id="SignalP"/>
    </source>
</evidence>
<keyword evidence="3" id="KW-0732">Signal</keyword>
<dbReference type="OMA" id="CADEFEP"/>
<reference evidence="5 6" key="2">
    <citation type="journal article" date="2007" name="BMC Biol.">
        <title>A 100%-complete sequence reveals unusually simple genomic features in the hot-spring red alga Cyanidioschyzon merolae.</title>
        <authorList>
            <person name="Nozaki H."/>
            <person name="Takano H."/>
            <person name="Misumi O."/>
            <person name="Terasawa K."/>
            <person name="Matsuzaki M."/>
            <person name="Maruyama S."/>
            <person name="Nishida K."/>
            <person name="Yagisawa F."/>
            <person name="Yoshida Y."/>
            <person name="Fujiwara T."/>
            <person name="Takio S."/>
            <person name="Tamura K."/>
            <person name="Chung S.J."/>
            <person name="Nakamura S."/>
            <person name="Kuroiwa H."/>
            <person name="Tanaka K."/>
            <person name="Sato N."/>
            <person name="Kuroiwa T."/>
        </authorList>
    </citation>
    <scope>NUCLEOTIDE SEQUENCE [LARGE SCALE GENOMIC DNA]</scope>
    <source>
        <strain evidence="5 6">10D</strain>
    </source>
</reference>
<dbReference type="HOGENOM" id="CLU_549052_0_0_1"/>
<dbReference type="InterPro" id="IPR003586">
    <property type="entry name" value="Hint_dom_C"/>
</dbReference>
<keyword evidence="6" id="KW-1185">Reference proteome</keyword>
<dbReference type="InterPro" id="IPR036844">
    <property type="entry name" value="Hint_dom_sf"/>
</dbReference>
<organism evidence="5 6">
    <name type="scientific">Cyanidioschyzon merolae (strain NIES-3377 / 10D)</name>
    <name type="common">Unicellular red alga</name>
    <dbReference type="NCBI Taxonomy" id="280699"/>
    <lineage>
        <taxon>Eukaryota</taxon>
        <taxon>Rhodophyta</taxon>
        <taxon>Bangiophyceae</taxon>
        <taxon>Cyanidiales</taxon>
        <taxon>Cyanidiaceae</taxon>
        <taxon>Cyanidioschyzon</taxon>
    </lineage>
</organism>
<dbReference type="GO" id="GO:0005509">
    <property type="term" value="F:calcium ion binding"/>
    <property type="evidence" value="ECO:0007669"/>
    <property type="project" value="TreeGrafter"/>
</dbReference>
<dbReference type="GO" id="GO:0001708">
    <property type="term" value="P:cell fate specification"/>
    <property type="evidence" value="ECO:0007669"/>
    <property type="project" value="TreeGrafter"/>
</dbReference>
<dbReference type="AlphaFoldDB" id="M1UU70"/>
<proteinExistence type="predicted"/>
<feature type="signal peptide" evidence="3">
    <location>
        <begin position="1"/>
        <end position="24"/>
    </location>
</feature>
<feature type="domain" description="Hint" evidence="4">
    <location>
        <begin position="380"/>
        <end position="424"/>
    </location>
</feature>
<dbReference type="GO" id="GO:0007267">
    <property type="term" value="P:cell-cell signaling"/>
    <property type="evidence" value="ECO:0007669"/>
    <property type="project" value="InterPro"/>
</dbReference>
<feature type="compositionally biased region" description="Pro residues" evidence="2">
    <location>
        <begin position="71"/>
        <end position="81"/>
    </location>
</feature>
<dbReference type="EMBL" id="AP006496">
    <property type="protein sequence ID" value="BAM81371.1"/>
    <property type="molecule type" value="Genomic_DNA"/>
</dbReference>
<dbReference type="PANTHER" id="PTHR11889:SF31">
    <property type="entry name" value="PROTEIN HEDGEHOG"/>
    <property type="match status" value="1"/>
</dbReference>
<dbReference type="GO" id="GO:0010468">
    <property type="term" value="P:regulation of gene expression"/>
    <property type="evidence" value="ECO:0007669"/>
    <property type="project" value="TreeGrafter"/>
</dbReference>